<dbReference type="Gene3D" id="3.20.20.80">
    <property type="entry name" value="Glycosidases"/>
    <property type="match status" value="1"/>
</dbReference>
<evidence type="ECO:0000256" key="2">
    <source>
        <dbReference type="SAM" id="MobiDB-lite"/>
    </source>
</evidence>
<comment type="similarity">
    <text evidence="1">Belongs to the glycosyl hydrolase 25 family.</text>
</comment>
<reference evidence="3 4" key="1">
    <citation type="submission" date="2021-04" db="EMBL/GenBank/DDBJ databases">
        <title>Nocardia tengchongensis.</title>
        <authorList>
            <person name="Zhuang k."/>
            <person name="Ran Y."/>
            <person name="Li W."/>
        </authorList>
    </citation>
    <scope>NUCLEOTIDE SEQUENCE [LARGE SCALE GENOMIC DNA]</scope>
    <source>
        <strain evidence="3 4">CFH S0057</strain>
    </source>
</reference>
<protein>
    <recommendedName>
        <fullName evidence="5">GH25 family lysozyme M1 (1,4-beta-N-acetylmuramidase)</fullName>
    </recommendedName>
</protein>
<dbReference type="InterPro" id="IPR017853">
    <property type="entry name" value="GH"/>
</dbReference>
<sequence>MAIQQFPGVILGPLGTRMVKFLETYPRADELRITSGMDGDHGLQSHHYGLSYQGSPTAAIDIGCDLDDVKMRDFAKWMYDNYSNYTVELIHSTPFADDDGFYVKNQQQFPGGGPYGGPAAIGHYDHTHWATSADLMTQLEQLAGGSAPARVHPEITGSPVAAVTAGVANTAPVWGWDASDFDFNRGPMNMVAAQRDGISFFIYKTSEGSDWQSQHYQTVLERGRDAGIPVLGSYHFLWPDDIESQIEFWVSCVDEQTPWWKERPWIWQIDAEQSPNAPRPPSADEVLQAVQLTQQHLADRGAPGYVIGYTPYWMYGDTLTGDYDIWASNYNGSGPPRPFRDQYQGVGDHAVGWNVMSGRKPSILQFASDGVVGDQETCCVDKFDGDLYDLIRKCGREPQQAISVTPAMPVALPKPKQRRRRVTPPILVPNSNKAHAPVG</sequence>
<feature type="region of interest" description="Disordered" evidence="2">
    <location>
        <begin position="413"/>
        <end position="439"/>
    </location>
</feature>
<evidence type="ECO:0000313" key="4">
    <source>
        <dbReference type="Proteomes" id="UP000683310"/>
    </source>
</evidence>
<organism evidence="3 4">
    <name type="scientific">Nocardia tengchongensis</name>
    <dbReference type="NCBI Taxonomy" id="2055889"/>
    <lineage>
        <taxon>Bacteria</taxon>
        <taxon>Bacillati</taxon>
        <taxon>Actinomycetota</taxon>
        <taxon>Actinomycetes</taxon>
        <taxon>Mycobacteriales</taxon>
        <taxon>Nocardiaceae</taxon>
        <taxon>Nocardia</taxon>
    </lineage>
</organism>
<evidence type="ECO:0008006" key="5">
    <source>
        <dbReference type="Google" id="ProtNLM"/>
    </source>
</evidence>
<keyword evidence="4" id="KW-1185">Reference proteome</keyword>
<dbReference type="SUPFAM" id="SSF51445">
    <property type="entry name" value="(Trans)glycosidases"/>
    <property type="match status" value="1"/>
</dbReference>
<evidence type="ECO:0000313" key="3">
    <source>
        <dbReference type="EMBL" id="QVI18775.1"/>
    </source>
</evidence>
<accession>A0ABX8CKR9</accession>
<dbReference type="InterPro" id="IPR002053">
    <property type="entry name" value="Glyco_hydro_25"/>
</dbReference>
<proteinExistence type="inferred from homology"/>
<dbReference type="Proteomes" id="UP000683310">
    <property type="component" value="Chromosome"/>
</dbReference>
<gene>
    <name evidence="3" type="ORF">KHQ06_19790</name>
</gene>
<dbReference type="Pfam" id="PF01183">
    <property type="entry name" value="Glyco_hydro_25"/>
    <property type="match status" value="1"/>
</dbReference>
<name>A0ABX8CKR9_9NOCA</name>
<dbReference type="EMBL" id="CP074371">
    <property type="protein sequence ID" value="QVI18775.1"/>
    <property type="molecule type" value="Genomic_DNA"/>
</dbReference>
<evidence type="ECO:0000256" key="1">
    <source>
        <dbReference type="ARBA" id="ARBA00010646"/>
    </source>
</evidence>